<dbReference type="InParanoid" id="A0A5J5EIQ4"/>
<evidence type="ECO:0000313" key="2">
    <source>
        <dbReference type="Proteomes" id="UP000326924"/>
    </source>
</evidence>
<name>A0A5J5EIQ4_9PEZI</name>
<accession>A0A5J5EIQ4</accession>
<dbReference type="EMBL" id="VXIS01000308">
    <property type="protein sequence ID" value="KAA8894816.1"/>
    <property type="molecule type" value="Genomic_DNA"/>
</dbReference>
<dbReference type="OrthoDB" id="6250593at2759"/>
<evidence type="ECO:0000313" key="1">
    <source>
        <dbReference type="EMBL" id="KAA8894816.1"/>
    </source>
</evidence>
<comment type="caution">
    <text evidence="1">The sequence shown here is derived from an EMBL/GenBank/DDBJ whole genome shotgun (WGS) entry which is preliminary data.</text>
</comment>
<dbReference type="AlphaFoldDB" id="A0A5J5EIQ4"/>
<organism evidence="1 2">
    <name type="scientific">Sphaerosporella brunnea</name>
    <dbReference type="NCBI Taxonomy" id="1250544"/>
    <lineage>
        <taxon>Eukaryota</taxon>
        <taxon>Fungi</taxon>
        <taxon>Dikarya</taxon>
        <taxon>Ascomycota</taxon>
        <taxon>Pezizomycotina</taxon>
        <taxon>Pezizomycetes</taxon>
        <taxon>Pezizales</taxon>
        <taxon>Pyronemataceae</taxon>
        <taxon>Sphaerosporella</taxon>
    </lineage>
</organism>
<protein>
    <submittedName>
        <fullName evidence="1">Uncharacterized protein</fullName>
    </submittedName>
</protein>
<proteinExistence type="predicted"/>
<keyword evidence="2" id="KW-1185">Reference proteome</keyword>
<dbReference type="Proteomes" id="UP000326924">
    <property type="component" value="Unassembled WGS sequence"/>
</dbReference>
<sequence length="93" mass="10395">MADPTNASLYKASLQRLLTELEFLSRNRVVSDAENAAMQQNLAVARAEVGLVRFTVTFAFSFAQRLLFQVSVDAGENFEVINNADLTWNKHDS</sequence>
<gene>
    <name evidence="1" type="ORF">FN846DRAFT_912462</name>
</gene>
<reference evidence="1 2" key="1">
    <citation type="submission" date="2019-09" db="EMBL/GenBank/DDBJ databases">
        <title>Draft genome of the ectomycorrhizal ascomycete Sphaerosporella brunnea.</title>
        <authorList>
            <consortium name="DOE Joint Genome Institute"/>
            <person name="Benucci G.M."/>
            <person name="Marozzi G."/>
            <person name="Antonielli L."/>
            <person name="Sanchez S."/>
            <person name="Marco P."/>
            <person name="Wang X."/>
            <person name="Falini L.B."/>
            <person name="Barry K."/>
            <person name="Haridas S."/>
            <person name="Lipzen A."/>
            <person name="Labutti K."/>
            <person name="Grigoriev I.V."/>
            <person name="Murat C."/>
            <person name="Martin F."/>
            <person name="Albertini E."/>
            <person name="Donnini D."/>
            <person name="Bonito G."/>
        </authorList>
    </citation>
    <scope>NUCLEOTIDE SEQUENCE [LARGE SCALE GENOMIC DNA]</scope>
    <source>
        <strain evidence="1 2">Sb_GMNB300</strain>
    </source>
</reference>